<proteinExistence type="predicted"/>
<evidence type="ECO:0000313" key="1">
    <source>
        <dbReference type="EMBL" id="CAK76138.1"/>
    </source>
</evidence>
<evidence type="ECO:0000313" key="2">
    <source>
        <dbReference type="Proteomes" id="UP000000600"/>
    </source>
</evidence>
<dbReference type="KEGG" id="ptm:GSPATT00011711001"/>
<dbReference type="OMA" id="ILLMEQR"/>
<dbReference type="GeneID" id="5029320"/>
<dbReference type="OrthoDB" id="10564377at2759"/>
<accession>A0CZC1</accession>
<dbReference type="Proteomes" id="UP000000600">
    <property type="component" value="Unassembled WGS sequence"/>
</dbReference>
<dbReference type="InParanoid" id="A0CZC1"/>
<dbReference type="RefSeq" id="XP_001443535.1">
    <property type="nucleotide sequence ID" value="XM_001443498.1"/>
</dbReference>
<reference evidence="1 2" key="1">
    <citation type="journal article" date="2006" name="Nature">
        <title>Global trends of whole-genome duplications revealed by the ciliate Paramecium tetraurelia.</title>
        <authorList>
            <consortium name="Genoscope"/>
            <person name="Aury J.-M."/>
            <person name="Jaillon O."/>
            <person name="Duret L."/>
            <person name="Noel B."/>
            <person name="Jubin C."/>
            <person name="Porcel B.M."/>
            <person name="Segurens B."/>
            <person name="Daubin V."/>
            <person name="Anthouard V."/>
            <person name="Aiach N."/>
            <person name="Arnaiz O."/>
            <person name="Billaut A."/>
            <person name="Beisson J."/>
            <person name="Blanc I."/>
            <person name="Bouhouche K."/>
            <person name="Camara F."/>
            <person name="Duharcourt S."/>
            <person name="Guigo R."/>
            <person name="Gogendeau D."/>
            <person name="Katinka M."/>
            <person name="Keller A.-M."/>
            <person name="Kissmehl R."/>
            <person name="Klotz C."/>
            <person name="Koll F."/>
            <person name="Le Moue A."/>
            <person name="Lepere C."/>
            <person name="Malinsky S."/>
            <person name="Nowacki M."/>
            <person name="Nowak J.K."/>
            <person name="Plattner H."/>
            <person name="Poulain J."/>
            <person name="Ruiz F."/>
            <person name="Serrano V."/>
            <person name="Zagulski M."/>
            <person name="Dessen P."/>
            <person name="Betermier M."/>
            <person name="Weissenbach J."/>
            <person name="Scarpelli C."/>
            <person name="Schachter V."/>
            <person name="Sperling L."/>
            <person name="Meyer E."/>
            <person name="Cohen J."/>
            <person name="Wincker P."/>
        </authorList>
    </citation>
    <scope>NUCLEOTIDE SEQUENCE [LARGE SCALE GENOMIC DNA]</scope>
    <source>
        <strain evidence="1 2">Stock d4-2</strain>
    </source>
</reference>
<sequence length="170" mass="20866">MKRIDLKVVVKKELMGYQIKRILLMEQRFRKSKQAKKAKQARSSLLNHMDFYYQRKWNLLYYYNNRRFGLKSIHKRIGKYIRRDRVLFQVKLKINRIYKFQLKGDPKIKQFDIKSNVANNLNTLDGQEVPFELYNFDRQEEQFEQEQNDDFLGNEEIRRQNDKIIVSNNH</sequence>
<organism evidence="1 2">
    <name type="scientific">Paramecium tetraurelia</name>
    <dbReference type="NCBI Taxonomy" id="5888"/>
    <lineage>
        <taxon>Eukaryota</taxon>
        <taxon>Sar</taxon>
        <taxon>Alveolata</taxon>
        <taxon>Ciliophora</taxon>
        <taxon>Intramacronucleata</taxon>
        <taxon>Oligohymenophorea</taxon>
        <taxon>Peniculida</taxon>
        <taxon>Parameciidae</taxon>
        <taxon>Paramecium</taxon>
    </lineage>
</organism>
<name>A0CZC1_PARTE</name>
<keyword evidence="2" id="KW-1185">Reference proteome</keyword>
<protein>
    <submittedName>
        <fullName evidence="1">Uncharacterized protein</fullName>
    </submittedName>
</protein>
<dbReference type="HOGENOM" id="CLU_1573664_0_0_1"/>
<gene>
    <name evidence="1" type="ORF">GSPATT00011711001</name>
</gene>
<dbReference type="AlphaFoldDB" id="A0CZC1"/>
<dbReference type="EMBL" id="CT868230">
    <property type="protein sequence ID" value="CAK76138.1"/>
    <property type="molecule type" value="Genomic_DNA"/>
</dbReference>